<dbReference type="GO" id="GO:0016787">
    <property type="term" value="F:hydrolase activity"/>
    <property type="evidence" value="ECO:0007669"/>
    <property type="project" value="UniProtKB-KW"/>
</dbReference>
<dbReference type="Gene3D" id="2.30.130.30">
    <property type="entry name" value="Hypothetical protein"/>
    <property type="match status" value="1"/>
</dbReference>
<dbReference type="InterPro" id="IPR007374">
    <property type="entry name" value="ASCH_domain"/>
</dbReference>
<dbReference type="Gene3D" id="3.30.1240.10">
    <property type="match status" value="1"/>
</dbReference>
<dbReference type="InterPro" id="IPR000150">
    <property type="entry name" value="Cof"/>
</dbReference>
<keyword evidence="5" id="KW-1185">Reference proteome</keyword>
<dbReference type="SUPFAM" id="SSF88697">
    <property type="entry name" value="PUA domain-like"/>
    <property type="match status" value="1"/>
</dbReference>
<accession>A0ABU7MM77</accession>
<name>A0ABU7MM77_9BACT</name>
<proteinExistence type="inferred from homology"/>
<dbReference type="InterPro" id="IPR023214">
    <property type="entry name" value="HAD_sf"/>
</dbReference>
<dbReference type="Proteomes" id="UP001344817">
    <property type="component" value="Unassembled WGS sequence"/>
</dbReference>
<dbReference type="CDD" id="cd07516">
    <property type="entry name" value="HAD_Pase"/>
    <property type="match status" value="1"/>
</dbReference>
<dbReference type="PANTHER" id="PTHR10000">
    <property type="entry name" value="PHOSPHOSERINE PHOSPHATASE"/>
    <property type="match status" value="1"/>
</dbReference>
<sequence length="382" mass="44564">MNKIFGVKNKHFEDIKNKIKTTEIRYYDHKYKHFSVNDLFRVVNEETAEEIICKITNINVYPDLKNLSQKVNVYKCGFNSSEDLFDTLKKYYPNDYLKEFATFDFEILGDDLSYLQNFVFDMDGTLLNKNGQLSESNIKALNYLKAKNKNIFIATGRPYYTAQKYIHLIPYHSYMISSNGSLVYNLKTNILEQYTSMPKDIALLIYKKLVELEYDFLVYTNWGILGYNANKTSFFKEKNYKSFLDENTYKEGDLSQKLSDWQVCKFLVLSDSNDPQTFEQIASIIKQNSSIYYVYSQANMIDIMPKQASKANGLKYVIEKLNLDKNKTICFGDADNDISNFEFIKHSVAMANASDKVKSQAVFVAQDNDKDWLESFIKKHHI</sequence>
<keyword evidence="4" id="KW-0378">Hydrolase</keyword>
<evidence type="ECO:0000313" key="4">
    <source>
        <dbReference type="EMBL" id="MEE3928608.1"/>
    </source>
</evidence>
<comment type="similarity">
    <text evidence="2">Belongs to the HAD-like hydrolase superfamily. Cof family.</text>
</comment>
<evidence type="ECO:0000256" key="1">
    <source>
        <dbReference type="ARBA" id="ARBA00001946"/>
    </source>
</evidence>
<evidence type="ECO:0000259" key="3">
    <source>
        <dbReference type="SMART" id="SM01022"/>
    </source>
</evidence>
<evidence type="ECO:0000256" key="2">
    <source>
        <dbReference type="ARBA" id="ARBA00034778"/>
    </source>
</evidence>
<comment type="cofactor">
    <cofactor evidence="1">
        <name>Mg(2+)</name>
        <dbReference type="ChEBI" id="CHEBI:18420"/>
    </cofactor>
</comment>
<dbReference type="SFLD" id="SFLDS00003">
    <property type="entry name" value="Haloacid_Dehalogenase"/>
    <property type="match status" value="1"/>
</dbReference>
<comment type="caution">
    <text evidence="4">The sequence shown here is derived from an EMBL/GenBank/DDBJ whole genome shotgun (WGS) entry which is preliminary data.</text>
</comment>
<dbReference type="Pfam" id="PF08282">
    <property type="entry name" value="Hydrolase_3"/>
    <property type="match status" value="1"/>
</dbReference>
<dbReference type="InterPro" id="IPR015947">
    <property type="entry name" value="PUA-like_sf"/>
</dbReference>
<dbReference type="PANTHER" id="PTHR10000:SF8">
    <property type="entry name" value="HAD SUPERFAMILY HYDROLASE-LIKE, TYPE 3"/>
    <property type="match status" value="1"/>
</dbReference>
<organism evidence="4 5">
    <name type="scientific">Mycoplasmopsis ciconiae</name>
    <dbReference type="NCBI Taxonomy" id="561067"/>
    <lineage>
        <taxon>Bacteria</taxon>
        <taxon>Bacillati</taxon>
        <taxon>Mycoplasmatota</taxon>
        <taxon>Mycoplasmoidales</taxon>
        <taxon>Metamycoplasmataceae</taxon>
        <taxon>Mycoplasmopsis</taxon>
    </lineage>
</organism>
<dbReference type="NCBIfam" id="TIGR01484">
    <property type="entry name" value="HAD-SF-IIB"/>
    <property type="match status" value="1"/>
</dbReference>
<dbReference type="SFLD" id="SFLDG01140">
    <property type="entry name" value="C2.B:_Phosphomannomutase_and_P"/>
    <property type="match status" value="1"/>
</dbReference>
<feature type="domain" description="ASCH" evidence="3">
    <location>
        <begin position="5"/>
        <end position="107"/>
    </location>
</feature>
<dbReference type="Gene3D" id="3.40.50.1000">
    <property type="entry name" value="HAD superfamily/HAD-like"/>
    <property type="match status" value="1"/>
</dbReference>
<gene>
    <name evidence="4" type="ORF">V2E24_03405</name>
</gene>
<reference evidence="4" key="1">
    <citation type="submission" date="2024-01" db="EMBL/GenBank/DDBJ databases">
        <title>Genome sequence of Mycoplasma ciconiae type strain DSM 25251.</title>
        <authorList>
            <person name="Spergser J."/>
        </authorList>
    </citation>
    <scope>NUCLEOTIDE SEQUENCE [LARGE SCALE GENOMIC DNA]</scope>
    <source>
        <strain evidence="4">DSM 25251</strain>
    </source>
</reference>
<dbReference type="RefSeq" id="WP_330501021.1">
    <property type="nucleotide sequence ID" value="NZ_JAZDWZ010000013.1"/>
</dbReference>
<dbReference type="InterPro" id="IPR036412">
    <property type="entry name" value="HAD-like_sf"/>
</dbReference>
<evidence type="ECO:0000313" key="5">
    <source>
        <dbReference type="Proteomes" id="UP001344817"/>
    </source>
</evidence>
<dbReference type="EMBL" id="JAZDWZ010000013">
    <property type="protein sequence ID" value="MEE3928608.1"/>
    <property type="molecule type" value="Genomic_DNA"/>
</dbReference>
<dbReference type="InterPro" id="IPR006379">
    <property type="entry name" value="HAD-SF_hydro_IIB"/>
</dbReference>
<dbReference type="SMART" id="SM01022">
    <property type="entry name" value="ASCH"/>
    <property type="match status" value="1"/>
</dbReference>
<protein>
    <submittedName>
        <fullName evidence="4">Cof-type HAD-IIB family hydrolase</fullName>
    </submittedName>
</protein>
<dbReference type="Pfam" id="PF04266">
    <property type="entry name" value="ASCH"/>
    <property type="match status" value="1"/>
</dbReference>
<dbReference type="NCBIfam" id="TIGR00099">
    <property type="entry name" value="Cof-subfamily"/>
    <property type="match status" value="1"/>
</dbReference>
<dbReference type="SUPFAM" id="SSF56784">
    <property type="entry name" value="HAD-like"/>
    <property type="match status" value="1"/>
</dbReference>